<dbReference type="GO" id="GO:0016020">
    <property type="term" value="C:membrane"/>
    <property type="evidence" value="ECO:0007669"/>
    <property type="project" value="InterPro"/>
</dbReference>
<evidence type="ECO:0000256" key="2">
    <source>
        <dbReference type="ARBA" id="ARBA00022448"/>
    </source>
</evidence>
<feature type="domain" description="CusB-like beta-barrel" evidence="7">
    <location>
        <begin position="314"/>
        <end position="389"/>
    </location>
</feature>
<proteinExistence type="inferred from homology"/>
<evidence type="ECO:0000313" key="10">
    <source>
        <dbReference type="Proteomes" id="UP001144372"/>
    </source>
</evidence>
<evidence type="ECO:0000256" key="1">
    <source>
        <dbReference type="ARBA" id="ARBA00009477"/>
    </source>
</evidence>
<protein>
    <recommendedName>
        <fullName evidence="11">Efflux RND transporter periplasmic adaptor subunit</fullName>
    </recommendedName>
</protein>
<feature type="transmembrane region" description="Helical" evidence="4">
    <location>
        <begin position="35"/>
        <end position="56"/>
    </location>
</feature>
<dbReference type="InterPro" id="IPR058790">
    <property type="entry name" value="BSH_CusB"/>
</dbReference>
<evidence type="ECO:0000259" key="8">
    <source>
        <dbReference type="Pfam" id="PF25975"/>
    </source>
</evidence>
<feature type="region of interest" description="Disordered" evidence="3">
    <location>
        <begin position="73"/>
        <end position="97"/>
    </location>
</feature>
<dbReference type="GO" id="GO:0060003">
    <property type="term" value="P:copper ion export"/>
    <property type="evidence" value="ECO:0007669"/>
    <property type="project" value="TreeGrafter"/>
</dbReference>
<feature type="domain" description="CzcB-like C-terminal circularly permuted SH3-like" evidence="8">
    <location>
        <begin position="396"/>
        <end position="456"/>
    </location>
</feature>
<keyword evidence="4" id="KW-1133">Transmembrane helix</keyword>
<evidence type="ECO:0000259" key="6">
    <source>
        <dbReference type="Pfam" id="PF25919"/>
    </source>
</evidence>
<feature type="domain" description="CusB-like barrel-sandwich hybrid" evidence="6">
    <location>
        <begin position="179"/>
        <end position="309"/>
    </location>
</feature>
<dbReference type="GO" id="GO:0030288">
    <property type="term" value="C:outer membrane-bounded periplasmic space"/>
    <property type="evidence" value="ECO:0007669"/>
    <property type="project" value="TreeGrafter"/>
</dbReference>
<dbReference type="InterPro" id="IPR006143">
    <property type="entry name" value="RND_pump_MFP"/>
</dbReference>
<dbReference type="EMBL" id="BSDR01000001">
    <property type="protein sequence ID" value="GLI34640.1"/>
    <property type="molecule type" value="Genomic_DNA"/>
</dbReference>
<feature type="region of interest" description="Disordered" evidence="3">
    <location>
        <begin position="1"/>
        <end position="27"/>
    </location>
</feature>
<accession>A0A9W6FTS0</accession>
<dbReference type="NCBIfam" id="TIGR01730">
    <property type="entry name" value="RND_mfp"/>
    <property type="match status" value="1"/>
</dbReference>
<keyword evidence="4" id="KW-0472">Membrane</keyword>
<reference evidence="9" key="1">
    <citation type="submission" date="2022-12" db="EMBL/GenBank/DDBJ databases">
        <title>Reference genome sequencing for broad-spectrum identification of bacterial and archaeal isolates by mass spectrometry.</title>
        <authorList>
            <person name="Sekiguchi Y."/>
            <person name="Tourlousse D.M."/>
        </authorList>
    </citation>
    <scope>NUCLEOTIDE SEQUENCE</scope>
    <source>
        <strain evidence="9">ASRB1</strain>
    </source>
</reference>
<dbReference type="PANTHER" id="PTHR30097:SF15">
    <property type="entry name" value="CATION EFFLUX SYSTEM PROTEIN CUSB"/>
    <property type="match status" value="1"/>
</dbReference>
<dbReference type="PANTHER" id="PTHR30097">
    <property type="entry name" value="CATION EFFLUX SYSTEM PROTEIN CUSB"/>
    <property type="match status" value="1"/>
</dbReference>
<keyword evidence="4" id="KW-0812">Transmembrane</keyword>
<evidence type="ECO:0008006" key="11">
    <source>
        <dbReference type="Google" id="ProtNLM"/>
    </source>
</evidence>
<dbReference type="InterPro" id="IPR058792">
    <property type="entry name" value="Beta-barrel_RND_2"/>
</dbReference>
<dbReference type="Pfam" id="PF25919">
    <property type="entry name" value="BSH_CusB"/>
    <property type="match status" value="1"/>
</dbReference>
<sequence>MEPKDNPTAGDNPQPAGGTASDGLEAPSPRIKKRWFGRLLFLAIVFACGIAIGKWVDTEALLQGRLALRHKTPREMSGKTVPAFPQEKPPSGERKPLYWVDPMNPSHKSDKPGKAPDGMDLVPVYAEEGAPSESLPPGSVQIKPRRQQLIGVQYGEVAEGPVTKTIRAVGMLASDETKIAHIHTKFEGWIDETYIDFVGMLVEKGQPLLSIYSPDLYSTQQELLLAKKSKETLADNEFKEIASGAVSLYQATRARLKLWDIPDREIDAIEKRGSPMRSLKLYSPIKGFVQVRNAFPGLRVTPDTELYTVVDLSNIWVFAEIYEYELPMVQVGQQAKMSLSYHPGETFTGKITYIYPRLNAETRTLKVRLEFPNKNYRLKPDMYASVVVEKDLGVRISVPASAVLDSGTEQIVFVALDNGYFEPRTVETGPRVEGRYIIQKGLKPGEKIVTSGTFLVDSESKLKSAVGAMGEHVHGGVAPGAEEEKKPSAPSLSKEAPTTPVDHLRHPRPPEPMSQPDHSQHQAPSPPVAQPDHSGHPMPSMNGEAHDQQNH</sequence>
<dbReference type="GO" id="GO:0046914">
    <property type="term" value="F:transition metal ion binding"/>
    <property type="evidence" value="ECO:0007669"/>
    <property type="project" value="TreeGrafter"/>
</dbReference>
<comment type="similarity">
    <text evidence="1">Belongs to the membrane fusion protein (MFP) (TC 8.A.1) family.</text>
</comment>
<evidence type="ECO:0000259" key="7">
    <source>
        <dbReference type="Pfam" id="PF25954"/>
    </source>
</evidence>
<dbReference type="InterPro" id="IPR051909">
    <property type="entry name" value="MFP_Cation_Efflux"/>
</dbReference>
<comment type="caution">
    <text evidence="9">The sequence shown here is derived from an EMBL/GenBank/DDBJ whole genome shotgun (WGS) entry which is preliminary data.</text>
</comment>
<evidence type="ECO:0000256" key="3">
    <source>
        <dbReference type="SAM" id="MobiDB-lite"/>
    </source>
</evidence>
<dbReference type="Pfam" id="PF19335">
    <property type="entry name" value="HMBD"/>
    <property type="match status" value="1"/>
</dbReference>
<dbReference type="Proteomes" id="UP001144372">
    <property type="component" value="Unassembled WGS sequence"/>
</dbReference>
<dbReference type="FunFam" id="2.40.30.170:FF:000010">
    <property type="entry name" value="Efflux RND transporter periplasmic adaptor subunit"/>
    <property type="match status" value="1"/>
</dbReference>
<dbReference type="RefSeq" id="WP_281794014.1">
    <property type="nucleotide sequence ID" value="NZ_BSDR01000001.1"/>
</dbReference>
<dbReference type="GO" id="GO:0022857">
    <property type="term" value="F:transmembrane transporter activity"/>
    <property type="evidence" value="ECO:0007669"/>
    <property type="project" value="InterPro"/>
</dbReference>
<keyword evidence="2" id="KW-0813">Transport</keyword>
<feature type="domain" description="Heavy metal binding" evidence="5">
    <location>
        <begin position="98"/>
        <end position="124"/>
    </location>
</feature>
<dbReference type="AlphaFoldDB" id="A0A9W6FTS0"/>
<dbReference type="Gene3D" id="2.40.30.170">
    <property type="match status" value="1"/>
</dbReference>
<dbReference type="Pfam" id="PF25975">
    <property type="entry name" value="CzcB_C"/>
    <property type="match status" value="1"/>
</dbReference>
<feature type="region of interest" description="Disordered" evidence="3">
    <location>
        <begin position="472"/>
        <end position="551"/>
    </location>
</feature>
<evidence type="ECO:0000259" key="5">
    <source>
        <dbReference type="Pfam" id="PF19335"/>
    </source>
</evidence>
<dbReference type="SUPFAM" id="SSF111369">
    <property type="entry name" value="HlyD-like secretion proteins"/>
    <property type="match status" value="1"/>
</dbReference>
<name>A0A9W6FTS0_9BACT</name>
<dbReference type="InterPro" id="IPR045800">
    <property type="entry name" value="HMBD"/>
</dbReference>
<evidence type="ECO:0000313" key="9">
    <source>
        <dbReference type="EMBL" id="GLI34640.1"/>
    </source>
</evidence>
<dbReference type="InterPro" id="IPR058649">
    <property type="entry name" value="CzcB_C"/>
</dbReference>
<gene>
    <name evidence="9" type="ORF">DAMNIGENAA_20730</name>
</gene>
<dbReference type="GO" id="GO:0015679">
    <property type="term" value="P:plasma membrane copper ion transport"/>
    <property type="evidence" value="ECO:0007669"/>
    <property type="project" value="TreeGrafter"/>
</dbReference>
<keyword evidence="10" id="KW-1185">Reference proteome</keyword>
<dbReference type="Gene3D" id="2.40.420.20">
    <property type="match status" value="1"/>
</dbReference>
<organism evidence="9 10">
    <name type="scientific">Desulforhabdus amnigena</name>
    <dbReference type="NCBI Taxonomy" id="40218"/>
    <lineage>
        <taxon>Bacteria</taxon>
        <taxon>Pseudomonadati</taxon>
        <taxon>Thermodesulfobacteriota</taxon>
        <taxon>Syntrophobacteria</taxon>
        <taxon>Syntrophobacterales</taxon>
        <taxon>Syntrophobacteraceae</taxon>
        <taxon>Desulforhabdus</taxon>
    </lineage>
</organism>
<evidence type="ECO:0000256" key="4">
    <source>
        <dbReference type="SAM" id="Phobius"/>
    </source>
</evidence>
<dbReference type="Pfam" id="PF25954">
    <property type="entry name" value="Beta-barrel_RND_2"/>
    <property type="match status" value="1"/>
</dbReference>